<dbReference type="Proteomes" id="UP001231915">
    <property type="component" value="Unassembled WGS sequence"/>
</dbReference>
<evidence type="ECO:0000313" key="2">
    <source>
        <dbReference type="Proteomes" id="UP001231915"/>
    </source>
</evidence>
<name>A0ABT7EKV9_9GAMM</name>
<proteinExistence type="predicted"/>
<gene>
    <name evidence="1" type="ORF">QNM18_11555</name>
</gene>
<evidence type="ECO:0000313" key="1">
    <source>
        <dbReference type="EMBL" id="MDK2595684.1"/>
    </source>
</evidence>
<comment type="caution">
    <text evidence="1">The sequence shown here is derived from an EMBL/GenBank/DDBJ whole genome shotgun (WGS) entry which is preliminary data.</text>
</comment>
<dbReference type="EMBL" id="JASJUT010000004">
    <property type="protein sequence ID" value="MDK2595684.1"/>
    <property type="molecule type" value="Genomic_DNA"/>
</dbReference>
<organism evidence="1 2">
    <name type="scientific">Pseudoalteromonas obscura</name>
    <dbReference type="NCBI Taxonomy" id="3048491"/>
    <lineage>
        <taxon>Bacteria</taxon>
        <taxon>Pseudomonadati</taxon>
        <taxon>Pseudomonadota</taxon>
        <taxon>Gammaproteobacteria</taxon>
        <taxon>Alteromonadales</taxon>
        <taxon>Pseudoalteromonadaceae</taxon>
        <taxon>Pseudoalteromonas</taxon>
    </lineage>
</organism>
<keyword evidence="2" id="KW-1185">Reference proteome</keyword>
<reference evidence="1 2" key="1">
    <citation type="submission" date="2023-05" db="EMBL/GenBank/DDBJ databases">
        <title>Pseudoalteromonas ardens sp. nov., Pseudoalteromonas obscura sp. nov., and Pseudoalteromonas umbrosa sp. nov., isolated from the coral Montipora capitata.</title>
        <authorList>
            <person name="Thomas E.M."/>
            <person name="Smith E.M."/>
            <person name="Papke E."/>
            <person name="Shlafstein M.D."/>
            <person name="Oline D.K."/>
            <person name="Videau P."/>
            <person name="Saw J.H."/>
            <person name="Strangman W.K."/>
            <person name="Ushijima B."/>
        </authorList>
    </citation>
    <scope>NUCLEOTIDE SEQUENCE [LARGE SCALE GENOMIC DNA]</scope>
    <source>
        <strain evidence="1 2">P94</strain>
    </source>
</reference>
<sequence length="111" mass="12610">MHLYRQQEAIICCSDSLGDTFKLVSGEIQGSGSRGVIAHIEDEIAFEQSRGNDTGELKSFLAILEEYQGYSLQSNVTVTTYSVFKHIERSQPKNTCKHNDINSKRWYNSFI</sequence>
<dbReference type="RefSeq" id="WP_284137310.1">
    <property type="nucleotide sequence ID" value="NZ_JASJUT010000004.1"/>
</dbReference>
<protein>
    <submittedName>
        <fullName evidence="1">Uncharacterized protein</fullName>
    </submittedName>
</protein>
<accession>A0ABT7EKV9</accession>